<proteinExistence type="predicted"/>
<evidence type="ECO:0000313" key="2">
    <source>
        <dbReference type="EMBL" id="ETR71731.1"/>
    </source>
</evidence>
<gene>
    <name evidence="2" type="ORF">OMM_02272</name>
</gene>
<dbReference type="Pfam" id="PF13676">
    <property type="entry name" value="TIR_2"/>
    <property type="match status" value="1"/>
</dbReference>
<dbReference type="PROSITE" id="PS50104">
    <property type="entry name" value="TIR"/>
    <property type="match status" value="1"/>
</dbReference>
<name>A0A1V1PA51_9BACT</name>
<accession>A0A1V1PA51</accession>
<dbReference type="Gene3D" id="3.40.50.10140">
    <property type="entry name" value="Toll/interleukin-1 receptor homology (TIR) domain"/>
    <property type="match status" value="1"/>
</dbReference>
<evidence type="ECO:0000313" key="3">
    <source>
        <dbReference type="Proteomes" id="UP000189670"/>
    </source>
</evidence>
<comment type="caution">
    <text evidence="2">The sequence shown here is derived from an EMBL/GenBank/DDBJ whole genome shotgun (WGS) entry which is preliminary data.</text>
</comment>
<dbReference type="SUPFAM" id="SSF52200">
    <property type="entry name" value="Toll/Interleukin receptor TIR domain"/>
    <property type="match status" value="1"/>
</dbReference>
<dbReference type="InterPro" id="IPR000157">
    <property type="entry name" value="TIR_dom"/>
</dbReference>
<dbReference type="SMART" id="SM00255">
    <property type="entry name" value="TIR"/>
    <property type="match status" value="1"/>
</dbReference>
<reference evidence="3" key="1">
    <citation type="submission" date="2012-11" db="EMBL/GenBank/DDBJ databases">
        <authorList>
            <person name="Lucero-Rivera Y.E."/>
            <person name="Tovar-Ramirez D."/>
        </authorList>
    </citation>
    <scope>NUCLEOTIDE SEQUENCE [LARGE SCALE GENOMIC DNA]</scope>
    <source>
        <strain evidence="3">Araruama</strain>
    </source>
</reference>
<protein>
    <recommendedName>
        <fullName evidence="1">TIR domain-containing protein</fullName>
    </recommendedName>
</protein>
<dbReference type="InterPro" id="IPR035897">
    <property type="entry name" value="Toll_tir_struct_dom_sf"/>
</dbReference>
<dbReference type="Proteomes" id="UP000189670">
    <property type="component" value="Unassembled WGS sequence"/>
</dbReference>
<dbReference type="GO" id="GO:0007165">
    <property type="term" value="P:signal transduction"/>
    <property type="evidence" value="ECO:0007669"/>
    <property type="project" value="InterPro"/>
</dbReference>
<evidence type="ECO:0000259" key="1">
    <source>
        <dbReference type="PROSITE" id="PS50104"/>
    </source>
</evidence>
<feature type="domain" description="TIR" evidence="1">
    <location>
        <begin position="210"/>
        <end position="325"/>
    </location>
</feature>
<dbReference type="EMBL" id="ATBP01000229">
    <property type="protein sequence ID" value="ETR71731.1"/>
    <property type="molecule type" value="Genomic_DNA"/>
</dbReference>
<sequence>MFIRESFTNWHWIAATVLATRCIRRVQPLLNSACGLGRDDGWEIECALSLTERMCTLSPHAKKRTFEDYSRSRAIHLVGYACRQIAEDLEKRKVDDWQISYHIARATQKMTYTVESANVEWDVVSAIKETFSALEHAKNITGSYKTIEADISLHGIMTQKDYNKLIHIKMKRGDSCNPTAIGPLGPIWSDKIPSWWDRAGLDKFDELATVLPHVFISYSHEDQVFVNELSDLLALSGVTCFKAERDIEPTSDWDEAIWNAIRGCRVFVSVLTPSFLKSRWLDLEVGAAKATNKIILPILRGVTFDDLPHPFDRIQSVAVETQPHMDELLKKLKSFTVDVI</sequence>
<organism evidence="2 3">
    <name type="scientific">Candidatus Magnetoglobus multicellularis str. Araruama</name>
    <dbReference type="NCBI Taxonomy" id="890399"/>
    <lineage>
        <taxon>Bacteria</taxon>
        <taxon>Pseudomonadati</taxon>
        <taxon>Thermodesulfobacteriota</taxon>
        <taxon>Desulfobacteria</taxon>
        <taxon>Desulfobacterales</taxon>
        <taxon>Desulfobacteraceae</taxon>
        <taxon>Candidatus Magnetoglobus</taxon>
    </lineage>
</organism>
<dbReference type="AlphaFoldDB" id="A0A1V1PA51"/>